<reference evidence="5 6" key="1">
    <citation type="submission" date="2024-02" db="EMBL/GenBank/DDBJ databases">
        <title>Bacteria isolated from the canopy kelp, Nereocystis luetkeana.</title>
        <authorList>
            <person name="Pfister C.A."/>
            <person name="Younker I.T."/>
            <person name="Light S.H."/>
        </authorList>
    </citation>
    <scope>NUCLEOTIDE SEQUENCE [LARGE SCALE GENOMIC DNA]</scope>
    <source>
        <strain evidence="5 6">TI.1.05</strain>
    </source>
</reference>
<evidence type="ECO:0000256" key="3">
    <source>
        <dbReference type="ARBA" id="ARBA00022833"/>
    </source>
</evidence>
<accession>A0ABU9GPU0</accession>
<sequence>MIGITGSAHCSNLFAPSGQLTWLSGEEKLGFYHHPETKFARNFCSICSSTMPIYNQSRDIVIMPAGCLDTDLAITPQAHIFTDSKGNWDGILNDTVTFEKMPS</sequence>
<dbReference type="RefSeq" id="WP_341597347.1">
    <property type="nucleotide sequence ID" value="NZ_JBAKAZ010000020.1"/>
</dbReference>
<dbReference type="Proteomes" id="UP001369082">
    <property type="component" value="Unassembled WGS sequence"/>
</dbReference>
<feature type="domain" description="CENP-V/GFA" evidence="4">
    <location>
        <begin position="4"/>
        <end position="83"/>
    </location>
</feature>
<dbReference type="InterPro" id="IPR006913">
    <property type="entry name" value="CENP-V/GFA"/>
</dbReference>
<gene>
    <name evidence="5" type="ORF">V6256_06920</name>
</gene>
<comment type="similarity">
    <text evidence="1">Belongs to the Gfa family.</text>
</comment>
<dbReference type="SUPFAM" id="SSF51316">
    <property type="entry name" value="Mss4-like"/>
    <property type="match status" value="1"/>
</dbReference>
<dbReference type="InterPro" id="IPR011057">
    <property type="entry name" value="Mss4-like_sf"/>
</dbReference>
<keyword evidence="6" id="KW-1185">Reference proteome</keyword>
<keyword evidence="2" id="KW-0479">Metal-binding</keyword>
<evidence type="ECO:0000313" key="5">
    <source>
        <dbReference type="EMBL" id="MEL0629336.1"/>
    </source>
</evidence>
<evidence type="ECO:0000256" key="1">
    <source>
        <dbReference type="ARBA" id="ARBA00005495"/>
    </source>
</evidence>
<proteinExistence type="inferred from homology"/>
<dbReference type="Gene3D" id="3.90.1590.10">
    <property type="entry name" value="glutathione-dependent formaldehyde- activating enzyme (gfa)"/>
    <property type="match status" value="1"/>
</dbReference>
<organism evidence="5 6">
    <name type="scientific">Psychromonas aquatilis</name>
    <dbReference type="NCBI Taxonomy" id="2005072"/>
    <lineage>
        <taxon>Bacteria</taxon>
        <taxon>Pseudomonadati</taxon>
        <taxon>Pseudomonadota</taxon>
        <taxon>Gammaproteobacteria</taxon>
        <taxon>Alteromonadales</taxon>
        <taxon>Psychromonadaceae</taxon>
        <taxon>Psychromonas</taxon>
    </lineage>
</organism>
<dbReference type="Pfam" id="PF04828">
    <property type="entry name" value="GFA"/>
    <property type="match status" value="1"/>
</dbReference>
<evidence type="ECO:0000313" key="6">
    <source>
        <dbReference type="Proteomes" id="UP001369082"/>
    </source>
</evidence>
<comment type="caution">
    <text evidence="5">The sequence shown here is derived from an EMBL/GenBank/DDBJ whole genome shotgun (WGS) entry which is preliminary data.</text>
</comment>
<evidence type="ECO:0000256" key="2">
    <source>
        <dbReference type="ARBA" id="ARBA00022723"/>
    </source>
</evidence>
<protein>
    <submittedName>
        <fullName evidence="5">GFA family protein</fullName>
    </submittedName>
</protein>
<name>A0ABU9GPU0_9GAMM</name>
<dbReference type="EMBL" id="JBAKAZ010000020">
    <property type="protein sequence ID" value="MEL0629336.1"/>
    <property type="molecule type" value="Genomic_DNA"/>
</dbReference>
<evidence type="ECO:0000259" key="4">
    <source>
        <dbReference type="Pfam" id="PF04828"/>
    </source>
</evidence>
<keyword evidence="3" id="KW-0862">Zinc</keyword>